<evidence type="ECO:0000313" key="13">
    <source>
        <dbReference type="EMBL" id="PNS92068.1"/>
    </source>
</evidence>
<evidence type="ECO:0000256" key="3">
    <source>
        <dbReference type="ARBA" id="ARBA00022692"/>
    </source>
</evidence>
<keyword evidence="9" id="KW-1071">Ligand-gated ion channel</keyword>
<dbReference type="SUPFAM" id="SSF53822">
    <property type="entry name" value="Periplasmic binding protein-like I"/>
    <property type="match status" value="1"/>
</dbReference>
<dbReference type="Pfam" id="PF10613">
    <property type="entry name" value="Lig_chan-Glu_bd"/>
    <property type="match status" value="1"/>
</dbReference>
<keyword evidence="8" id="KW-0325">Glycoprotein</keyword>
<evidence type="ECO:0000256" key="8">
    <source>
        <dbReference type="ARBA" id="ARBA00023180"/>
    </source>
</evidence>
<dbReference type="Gene3D" id="1.10.287.70">
    <property type="match status" value="1"/>
</dbReference>
<dbReference type="InterPro" id="IPR028082">
    <property type="entry name" value="Peripla_BP_I"/>
</dbReference>
<dbReference type="SMART" id="SM00079">
    <property type="entry name" value="PBPe"/>
    <property type="match status" value="1"/>
</dbReference>
<sequence>MAIEKTSTANLGFQKANVSNTSATDLENLRVSQNGPNLVRALSNTSFIGLTGDFRFINGQLQSLAFQIVNMNENEARRVGFWTTYSTSKSSLAPAIWAGDLTSTPKGWEIPTNWKKLQIGVPVNGDDRDFSCNMTTVTGYCVDIFDAVVEALPYAMTYQYIPFAKPDGKSAGTYINDLVYQVYLKKYDGVVGDTTIIANRSKHVDFTLPYTESGVSMIVPIKDNRNKNAWVFLKSLTWDLWATTFCFFVFIGFVVWVIEHRINEDFRGPPSHQAGTSFCKDILKPKLSRIETESESYVDIASIGPRMRRSNLNIGR</sequence>
<dbReference type="Gene3D" id="3.40.50.2300">
    <property type="match status" value="1"/>
</dbReference>
<reference evidence="13 14" key="1">
    <citation type="journal article" date="2006" name="Science">
        <title>The genome of black cottonwood, Populus trichocarpa (Torr. &amp; Gray).</title>
        <authorList>
            <person name="Tuskan G.A."/>
            <person name="Difazio S."/>
            <person name="Jansson S."/>
            <person name="Bohlmann J."/>
            <person name="Grigoriev I."/>
            <person name="Hellsten U."/>
            <person name="Putnam N."/>
            <person name="Ralph S."/>
            <person name="Rombauts S."/>
            <person name="Salamov A."/>
            <person name="Schein J."/>
            <person name="Sterck L."/>
            <person name="Aerts A."/>
            <person name="Bhalerao R.R."/>
            <person name="Bhalerao R.P."/>
            <person name="Blaudez D."/>
            <person name="Boerjan W."/>
            <person name="Brun A."/>
            <person name="Brunner A."/>
            <person name="Busov V."/>
            <person name="Campbell M."/>
            <person name="Carlson J."/>
            <person name="Chalot M."/>
            <person name="Chapman J."/>
            <person name="Chen G.L."/>
            <person name="Cooper D."/>
            <person name="Coutinho P.M."/>
            <person name="Couturier J."/>
            <person name="Covert S."/>
            <person name="Cronk Q."/>
            <person name="Cunningham R."/>
            <person name="Davis J."/>
            <person name="Degroeve S."/>
            <person name="Dejardin A."/>
            <person name="Depamphilis C."/>
            <person name="Detter J."/>
            <person name="Dirks B."/>
            <person name="Dubchak I."/>
            <person name="Duplessis S."/>
            <person name="Ehlting J."/>
            <person name="Ellis B."/>
            <person name="Gendler K."/>
            <person name="Goodstein D."/>
            <person name="Gribskov M."/>
            <person name="Grimwood J."/>
            <person name="Groover A."/>
            <person name="Gunter L."/>
            <person name="Hamberger B."/>
            <person name="Heinze B."/>
            <person name="Helariutta Y."/>
            <person name="Henrissat B."/>
            <person name="Holligan D."/>
            <person name="Holt R."/>
            <person name="Huang W."/>
            <person name="Islam-Faridi N."/>
            <person name="Jones S."/>
            <person name="Jones-Rhoades M."/>
            <person name="Jorgensen R."/>
            <person name="Joshi C."/>
            <person name="Kangasjarvi J."/>
            <person name="Karlsson J."/>
            <person name="Kelleher C."/>
            <person name="Kirkpatrick R."/>
            <person name="Kirst M."/>
            <person name="Kohler A."/>
            <person name="Kalluri U."/>
            <person name="Larimer F."/>
            <person name="Leebens-Mack J."/>
            <person name="Leple J.C."/>
            <person name="Locascio P."/>
            <person name="Lou Y."/>
            <person name="Lucas S."/>
            <person name="Martin F."/>
            <person name="Montanini B."/>
            <person name="Napoli C."/>
            <person name="Nelson D.R."/>
            <person name="Nelson C."/>
            <person name="Nieminen K."/>
            <person name="Nilsson O."/>
            <person name="Pereda V."/>
            <person name="Peter G."/>
            <person name="Philippe R."/>
            <person name="Pilate G."/>
            <person name="Poliakov A."/>
            <person name="Razumovskaya J."/>
            <person name="Richardson P."/>
            <person name="Rinaldi C."/>
            <person name="Ritland K."/>
            <person name="Rouze P."/>
            <person name="Ryaboy D."/>
            <person name="Schmutz J."/>
            <person name="Schrader J."/>
            <person name="Segerman B."/>
            <person name="Shin H."/>
            <person name="Siddiqui A."/>
            <person name="Sterky F."/>
            <person name="Terry A."/>
            <person name="Tsai C.J."/>
            <person name="Uberbacher E."/>
            <person name="Unneberg P."/>
            <person name="Vahala J."/>
            <person name="Wall K."/>
            <person name="Wessler S."/>
            <person name="Yang G."/>
            <person name="Yin T."/>
            <person name="Douglas C."/>
            <person name="Marra M."/>
            <person name="Sandberg G."/>
            <person name="Van de Peer Y."/>
            <person name="Rokhsar D."/>
        </authorList>
    </citation>
    <scope>NUCLEOTIDE SEQUENCE [LARGE SCALE GENOMIC DNA]</scope>
    <source>
        <strain evidence="14">cv. Nisqually</strain>
    </source>
</reference>
<dbReference type="AlphaFoldDB" id="A0A2K1WU61"/>
<dbReference type="InParanoid" id="A0A2K1WU61"/>
<keyword evidence="5" id="KW-0406">Ion transport</keyword>
<keyword evidence="7" id="KW-0675">Receptor</keyword>
<protein>
    <recommendedName>
        <fullName evidence="12">Ionotropic glutamate receptor C-terminal domain-containing protein</fullName>
    </recommendedName>
</protein>
<dbReference type="PANTHER" id="PTHR18966">
    <property type="entry name" value="IONOTROPIC GLUTAMATE RECEPTOR"/>
    <property type="match status" value="1"/>
</dbReference>
<dbReference type="STRING" id="3694.A0A2K1WU61"/>
<dbReference type="InterPro" id="IPR015683">
    <property type="entry name" value="Ionotropic_Glu_rcpt"/>
</dbReference>
<proteinExistence type="predicted"/>
<accession>A0A2K1WU61</accession>
<evidence type="ECO:0000256" key="7">
    <source>
        <dbReference type="ARBA" id="ARBA00023170"/>
    </source>
</evidence>
<dbReference type="Pfam" id="PF01094">
    <property type="entry name" value="ANF_receptor"/>
    <property type="match status" value="1"/>
</dbReference>
<evidence type="ECO:0000256" key="10">
    <source>
        <dbReference type="ARBA" id="ARBA00023303"/>
    </source>
</evidence>
<keyword evidence="6 11" id="KW-0472">Membrane</keyword>
<keyword evidence="14" id="KW-1185">Reference proteome</keyword>
<keyword evidence="2" id="KW-0813">Transport</keyword>
<comment type="subcellular location">
    <subcellularLocation>
        <location evidence="1">Membrane</location>
        <topology evidence="1">Multi-pass membrane protein</topology>
    </subcellularLocation>
</comment>
<organism evidence="13 14">
    <name type="scientific">Populus trichocarpa</name>
    <name type="common">Western balsam poplar</name>
    <name type="synonym">Populus balsamifera subsp. trichocarpa</name>
    <dbReference type="NCBI Taxonomy" id="3694"/>
    <lineage>
        <taxon>Eukaryota</taxon>
        <taxon>Viridiplantae</taxon>
        <taxon>Streptophyta</taxon>
        <taxon>Embryophyta</taxon>
        <taxon>Tracheophyta</taxon>
        <taxon>Spermatophyta</taxon>
        <taxon>Magnoliopsida</taxon>
        <taxon>eudicotyledons</taxon>
        <taxon>Gunneridae</taxon>
        <taxon>Pentapetalae</taxon>
        <taxon>rosids</taxon>
        <taxon>fabids</taxon>
        <taxon>Malpighiales</taxon>
        <taxon>Salicaceae</taxon>
        <taxon>Saliceae</taxon>
        <taxon>Populus</taxon>
    </lineage>
</organism>
<keyword evidence="4 11" id="KW-1133">Transmembrane helix</keyword>
<evidence type="ECO:0000313" key="14">
    <source>
        <dbReference type="Proteomes" id="UP000006729"/>
    </source>
</evidence>
<dbReference type="GO" id="GO:0016020">
    <property type="term" value="C:membrane"/>
    <property type="evidence" value="ECO:0007669"/>
    <property type="project" value="UniProtKB-SubCell"/>
</dbReference>
<gene>
    <name evidence="13" type="ORF">POPTR_018G013100</name>
</gene>
<name>A0A2K1WU61_POPTR</name>
<keyword evidence="3 11" id="KW-0812">Transmembrane</keyword>
<evidence type="ECO:0000256" key="6">
    <source>
        <dbReference type="ARBA" id="ARBA00023136"/>
    </source>
</evidence>
<keyword evidence="10" id="KW-0407">Ion channel</keyword>
<dbReference type="Gene3D" id="3.40.190.10">
    <property type="entry name" value="Periplasmic binding protein-like II"/>
    <property type="match status" value="1"/>
</dbReference>
<dbReference type="InterPro" id="IPR001828">
    <property type="entry name" value="ANF_lig-bd_rcpt"/>
</dbReference>
<evidence type="ECO:0000259" key="12">
    <source>
        <dbReference type="SMART" id="SM00079"/>
    </source>
</evidence>
<evidence type="ECO:0000256" key="11">
    <source>
        <dbReference type="SAM" id="Phobius"/>
    </source>
</evidence>
<dbReference type="InterPro" id="IPR019594">
    <property type="entry name" value="Glu/Gly-bd"/>
</dbReference>
<dbReference type="InterPro" id="IPR001320">
    <property type="entry name" value="Iontro_rcpt_C"/>
</dbReference>
<dbReference type="Proteomes" id="UP000006729">
    <property type="component" value="Chromosome 18"/>
</dbReference>
<evidence type="ECO:0000256" key="5">
    <source>
        <dbReference type="ARBA" id="ARBA00023065"/>
    </source>
</evidence>
<dbReference type="EMBL" id="CM009307">
    <property type="protein sequence ID" value="PNS92068.1"/>
    <property type="molecule type" value="Genomic_DNA"/>
</dbReference>
<feature type="transmembrane region" description="Helical" evidence="11">
    <location>
        <begin position="238"/>
        <end position="258"/>
    </location>
</feature>
<dbReference type="SUPFAM" id="SSF53850">
    <property type="entry name" value="Periplasmic binding protein-like II"/>
    <property type="match status" value="1"/>
</dbReference>
<feature type="domain" description="Ionotropic glutamate receptor C-terminal" evidence="12">
    <location>
        <begin position="118"/>
        <end position="316"/>
    </location>
</feature>
<evidence type="ECO:0000256" key="2">
    <source>
        <dbReference type="ARBA" id="ARBA00022448"/>
    </source>
</evidence>
<dbReference type="GO" id="GO:0015276">
    <property type="term" value="F:ligand-gated monoatomic ion channel activity"/>
    <property type="evidence" value="ECO:0007669"/>
    <property type="project" value="InterPro"/>
</dbReference>
<evidence type="ECO:0000256" key="9">
    <source>
        <dbReference type="ARBA" id="ARBA00023286"/>
    </source>
</evidence>
<dbReference type="FunFam" id="3.40.190.10:FF:000103">
    <property type="entry name" value="Glutamate receptor"/>
    <property type="match status" value="1"/>
</dbReference>
<evidence type="ECO:0000256" key="1">
    <source>
        <dbReference type="ARBA" id="ARBA00004141"/>
    </source>
</evidence>
<evidence type="ECO:0000256" key="4">
    <source>
        <dbReference type="ARBA" id="ARBA00022989"/>
    </source>
</evidence>